<keyword evidence="6" id="KW-1278">Translocase</keyword>
<comment type="similarity">
    <text evidence="9">Belongs to the ABC transporter superfamily. Drug exporter-1 (DrugE1) (TC 3.A.1.105) family.</text>
</comment>
<dbReference type="GO" id="GO:1900753">
    <property type="term" value="P:doxorubicin transport"/>
    <property type="evidence" value="ECO:0007669"/>
    <property type="project" value="InterPro"/>
</dbReference>
<feature type="domain" description="ABC transporter" evidence="10">
    <location>
        <begin position="6"/>
        <end position="236"/>
    </location>
</feature>
<evidence type="ECO:0000256" key="8">
    <source>
        <dbReference type="ARBA" id="ARBA00023251"/>
    </source>
</evidence>
<dbReference type="GO" id="GO:0005524">
    <property type="term" value="F:ATP binding"/>
    <property type="evidence" value="ECO:0007669"/>
    <property type="project" value="UniProtKB-KW"/>
</dbReference>
<dbReference type="PROSITE" id="PS00211">
    <property type="entry name" value="ABC_TRANSPORTER_1"/>
    <property type="match status" value="1"/>
</dbReference>
<dbReference type="PROSITE" id="PS50893">
    <property type="entry name" value="ABC_TRANSPORTER_2"/>
    <property type="match status" value="1"/>
</dbReference>
<keyword evidence="12" id="KW-1185">Reference proteome</keyword>
<dbReference type="RefSeq" id="WP_184961242.1">
    <property type="nucleotide sequence ID" value="NZ_JACHIN010000003.1"/>
</dbReference>
<evidence type="ECO:0000256" key="7">
    <source>
        <dbReference type="ARBA" id="ARBA00023136"/>
    </source>
</evidence>
<dbReference type="NCBIfam" id="TIGR01188">
    <property type="entry name" value="drrA"/>
    <property type="match status" value="1"/>
</dbReference>
<name>A0A7W8A2X9_9ACTN</name>
<keyword evidence="5 11" id="KW-0067">ATP-binding</keyword>
<dbReference type="Gene3D" id="3.40.50.300">
    <property type="entry name" value="P-loop containing nucleotide triphosphate hydrolases"/>
    <property type="match status" value="1"/>
</dbReference>
<keyword evidence="7" id="KW-0472">Membrane</keyword>
<dbReference type="InterPro" id="IPR005894">
    <property type="entry name" value="DrrA"/>
</dbReference>
<evidence type="ECO:0000256" key="6">
    <source>
        <dbReference type="ARBA" id="ARBA00022967"/>
    </source>
</evidence>
<keyword evidence="3" id="KW-1003">Cell membrane</keyword>
<accession>A0A7W8A2X9</accession>
<dbReference type="GO" id="GO:0046677">
    <property type="term" value="P:response to antibiotic"/>
    <property type="evidence" value="ECO:0007669"/>
    <property type="project" value="UniProtKB-KW"/>
</dbReference>
<evidence type="ECO:0000313" key="12">
    <source>
        <dbReference type="Proteomes" id="UP000568380"/>
    </source>
</evidence>
<comment type="subcellular location">
    <subcellularLocation>
        <location evidence="1">Cell membrane</location>
        <topology evidence="1">Peripheral membrane protein</topology>
        <orientation evidence="1">Cytoplasmic side</orientation>
    </subcellularLocation>
</comment>
<evidence type="ECO:0000259" key="10">
    <source>
        <dbReference type="PROSITE" id="PS50893"/>
    </source>
</evidence>
<proteinExistence type="inferred from homology"/>
<protein>
    <submittedName>
        <fullName evidence="11">Daunorubicin resistance ABC transporter ATP-binding subunit</fullName>
    </submittedName>
</protein>
<sequence>MNGGGVEVEGLRKVFGDKTAVDEVSFTVEPGAVVGLLGPNGAGKTTVINCLSTLLPLDGGRASVAGHDVAGDPSGVRASIALTGQFAAVDDVLTGRQNLVLFGRLLKLGKAEAAARAGELLTGFGLADAADQPVKSYSGGMRRRLDLAASLVVSRPVIFLDEPTTGLDPVGRQEMWDVVASLREKGVTLLLTTQYLEEADRLADRIVLIDDGKVVAEGTPGELKKQVGGQVCEVRAEPPEDALRALRGKVDNVEESGGLIVVRDADGGTLADVVAALRERGVEADDIRLRRPTLDEAFIALTGHERKETAS</sequence>
<evidence type="ECO:0000256" key="2">
    <source>
        <dbReference type="ARBA" id="ARBA00022448"/>
    </source>
</evidence>
<dbReference type="Pfam" id="PF00005">
    <property type="entry name" value="ABC_tran"/>
    <property type="match status" value="1"/>
</dbReference>
<dbReference type="InterPro" id="IPR027417">
    <property type="entry name" value="P-loop_NTPase"/>
</dbReference>
<keyword evidence="4" id="KW-0547">Nucleotide-binding</keyword>
<keyword evidence="8" id="KW-0046">Antibiotic resistance</keyword>
<dbReference type="SUPFAM" id="SSF52540">
    <property type="entry name" value="P-loop containing nucleoside triphosphate hydrolases"/>
    <property type="match status" value="1"/>
</dbReference>
<dbReference type="PANTHER" id="PTHR42711">
    <property type="entry name" value="ABC TRANSPORTER ATP-BINDING PROTEIN"/>
    <property type="match status" value="1"/>
</dbReference>
<organism evidence="11 12">
    <name type="scientific">Nonomuraea endophytica</name>
    <dbReference type="NCBI Taxonomy" id="714136"/>
    <lineage>
        <taxon>Bacteria</taxon>
        <taxon>Bacillati</taxon>
        <taxon>Actinomycetota</taxon>
        <taxon>Actinomycetes</taxon>
        <taxon>Streptosporangiales</taxon>
        <taxon>Streptosporangiaceae</taxon>
        <taxon>Nonomuraea</taxon>
    </lineage>
</organism>
<dbReference type="GO" id="GO:0043215">
    <property type="term" value="P:daunorubicin transport"/>
    <property type="evidence" value="ECO:0007669"/>
    <property type="project" value="InterPro"/>
</dbReference>
<dbReference type="GO" id="GO:0005886">
    <property type="term" value="C:plasma membrane"/>
    <property type="evidence" value="ECO:0007669"/>
    <property type="project" value="UniProtKB-SubCell"/>
</dbReference>
<dbReference type="Proteomes" id="UP000568380">
    <property type="component" value="Unassembled WGS sequence"/>
</dbReference>
<dbReference type="AlphaFoldDB" id="A0A7W8A2X9"/>
<evidence type="ECO:0000256" key="1">
    <source>
        <dbReference type="ARBA" id="ARBA00004413"/>
    </source>
</evidence>
<reference evidence="11 12" key="1">
    <citation type="submission" date="2020-08" db="EMBL/GenBank/DDBJ databases">
        <title>Genomic Encyclopedia of Type Strains, Phase IV (KMG-IV): sequencing the most valuable type-strain genomes for metagenomic binning, comparative biology and taxonomic classification.</title>
        <authorList>
            <person name="Goeker M."/>
        </authorList>
    </citation>
    <scope>NUCLEOTIDE SEQUENCE [LARGE SCALE GENOMIC DNA]</scope>
    <source>
        <strain evidence="11 12">DSM 45385</strain>
    </source>
</reference>
<dbReference type="GO" id="GO:0016887">
    <property type="term" value="F:ATP hydrolysis activity"/>
    <property type="evidence" value="ECO:0007669"/>
    <property type="project" value="InterPro"/>
</dbReference>
<evidence type="ECO:0000256" key="3">
    <source>
        <dbReference type="ARBA" id="ARBA00022475"/>
    </source>
</evidence>
<gene>
    <name evidence="11" type="ORF">HNR40_002906</name>
</gene>
<evidence type="ECO:0000256" key="4">
    <source>
        <dbReference type="ARBA" id="ARBA00022741"/>
    </source>
</evidence>
<dbReference type="PANTHER" id="PTHR42711:SF19">
    <property type="entry name" value="DOXORUBICIN RESISTANCE ATP-BINDING PROTEIN DRRA"/>
    <property type="match status" value="1"/>
</dbReference>
<keyword evidence="2" id="KW-0813">Transport</keyword>
<dbReference type="EMBL" id="JACHIN010000003">
    <property type="protein sequence ID" value="MBB5077433.1"/>
    <property type="molecule type" value="Genomic_DNA"/>
</dbReference>
<dbReference type="SMART" id="SM00382">
    <property type="entry name" value="AAA"/>
    <property type="match status" value="1"/>
</dbReference>
<dbReference type="InterPro" id="IPR050763">
    <property type="entry name" value="ABC_transporter_ATP-binding"/>
</dbReference>
<evidence type="ECO:0000313" key="11">
    <source>
        <dbReference type="EMBL" id="MBB5077433.1"/>
    </source>
</evidence>
<dbReference type="InterPro" id="IPR025302">
    <property type="entry name" value="DrrA1/2-like_C"/>
</dbReference>
<evidence type="ECO:0000256" key="5">
    <source>
        <dbReference type="ARBA" id="ARBA00022840"/>
    </source>
</evidence>
<dbReference type="InterPro" id="IPR003593">
    <property type="entry name" value="AAA+_ATPase"/>
</dbReference>
<dbReference type="InterPro" id="IPR017871">
    <property type="entry name" value="ABC_transporter-like_CS"/>
</dbReference>
<dbReference type="InterPro" id="IPR003439">
    <property type="entry name" value="ABC_transporter-like_ATP-bd"/>
</dbReference>
<comment type="caution">
    <text evidence="11">The sequence shown here is derived from an EMBL/GenBank/DDBJ whole genome shotgun (WGS) entry which is preliminary data.</text>
</comment>
<evidence type="ECO:0000256" key="9">
    <source>
        <dbReference type="ARBA" id="ARBA00049985"/>
    </source>
</evidence>
<dbReference type="Pfam" id="PF13732">
    <property type="entry name" value="DrrA1-3_C"/>
    <property type="match status" value="1"/>
</dbReference>